<dbReference type="Pfam" id="PF19865">
    <property type="entry name" value="DUF6338"/>
    <property type="match status" value="1"/>
</dbReference>
<keyword evidence="3" id="KW-1185">Reference proteome</keyword>
<feature type="transmembrane region" description="Helical" evidence="1">
    <location>
        <begin position="95"/>
        <end position="114"/>
    </location>
</feature>
<name>A0A840E624_9BACT</name>
<keyword evidence="1" id="KW-1133">Transmembrane helix</keyword>
<dbReference type="EMBL" id="JACIFF010000002">
    <property type="protein sequence ID" value="MBB4078637.1"/>
    <property type="molecule type" value="Genomic_DNA"/>
</dbReference>
<keyword evidence="1" id="KW-0472">Membrane</keyword>
<evidence type="ECO:0000313" key="3">
    <source>
        <dbReference type="Proteomes" id="UP000576209"/>
    </source>
</evidence>
<dbReference type="RefSeq" id="WP_183494875.1">
    <property type="nucleotide sequence ID" value="NZ_JACIFF010000002.1"/>
</dbReference>
<feature type="transmembrane region" description="Helical" evidence="1">
    <location>
        <begin position="43"/>
        <end position="64"/>
    </location>
</feature>
<evidence type="ECO:0000256" key="1">
    <source>
        <dbReference type="SAM" id="Phobius"/>
    </source>
</evidence>
<dbReference type="Proteomes" id="UP000576209">
    <property type="component" value="Unassembled WGS sequence"/>
</dbReference>
<sequence length="265" mass="29764">MNFAVGALFIVLLLLPGIALRYAYIRSNSIRRSLNFSLLSEAIIMLITSLLLHSAGMAVVRLLGSDPNLRLIYLLSTGGDLQAADYANFEAGYHGFVVYLLLLCAAAATIGYYLQQWVIRTGYEKDHKALQVFNDWDRYFNGYVLTNEQRQRLHFIRVDLLVDGGGKLVVYTGALDAYTLNGEQNIDQLFISSAIRRDNLKITGSRDHPWQPSPHTTYEMKGDYLVIPFSQVKNLNIVYVYFTEEPAAPPPSPSFPPTGQSFDLD</sequence>
<accession>A0A840E624</accession>
<evidence type="ECO:0000313" key="2">
    <source>
        <dbReference type="EMBL" id="MBB4078637.1"/>
    </source>
</evidence>
<comment type="caution">
    <text evidence="2">The sequence shown here is derived from an EMBL/GenBank/DDBJ whole genome shotgun (WGS) entry which is preliminary data.</text>
</comment>
<dbReference type="AlphaFoldDB" id="A0A840E624"/>
<keyword evidence="1" id="KW-0812">Transmembrane</keyword>
<reference evidence="2 3" key="1">
    <citation type="submission" date="2020-08" db="EMBL/GenBank/DDBJ databases">
        <title>Genomic Encyclopedia of Type Strains, Phase IV (KMG-IV): sequencing the most valuable type-strain genomes for metagenomic binning, comparative biology and taxonomic classification.</title>
        <authorList>
            <person name="Goeker M."/>
        </authorList>
    </citation>
    <scope>NUCLEOTIDE SEQUENCE [LARGE SCALE GENOMIC DNA]</scope>
    <source>
        <strain evidence="2 3">DSM 105137</strain>
    </source>
</reference>
<dbReference type="InterPro" id="IPR045919">
    <property type="entry name" value="DUF6338"/>
</dbReference>
<protein>
    <submittedName>
        <fullName evidence="2">Uncharacterized protein</fullName>
    </submittedName>
</protein>
<organism evidence="2 3">
    <name type="scientific">Neolewinella aquimaris</name>
    <dbReference type="NCBI Taxonomy" id="1835722"/>
    <lineage>
        <taxon>Bacteria</taxon>
        <taxon>Pseudomonadati</taxon>
        <taxon>Bacteroidota</taxon>
        <taxon>Saprospiria</taxon>
        <taxon>Saprospirales</taxon>
        <taxon>Lewinellaceae</taxon>
        <taxon>Neolewinella</taxon>
    </lineage>
</organism>
<proteinExistence type="predicted"/>
<gene>
    <name evidence="2" type="ORF">GGR28_001250</name>
</gene>